<dbReference type="GO" id="GO:0005737">
    <property type="term" value="C:cytoplasm"/>
    <property type="evidence" value="ECO:0007669"/>
    <property type="project" value="TreeGrafter"/>
</dbReference>
<dbReference type="InterPro" id="IPR042099">
    <property type="entry name" value="ANL_N_sf"/>
</dbReference>
<dbReference type="GO" id="GO:0031177">
    <property type="term" value="F:phosphopantetheine binding"/>
    <property type="evidence" value="ECO:0007669"/>
    <property type="project" value="TreeGrafter"/>
</dbReference>
<accession>A0A9P3CRR3</accession>
<dbReference type="InterPro" id="IPR000873">
    <property type="entry name" value="AMP-dep_synth/lig_dom"/>
</dbReference>
<dbReference type="GO" id="GO:0043041">
    <property type="term" value="P:amino acid activation for nonribosomal peptide biosynthetic process"/>
    <property type="evidence" value="ECO:0007669"/>
    <property type="project" value="TreeGrafter"/>
</dbReference>
<dbReference type="InterPro" id="IPR020845">
    <property type="entry name" value="AMP-binding_CS"/>
</dbReference>
<evidence type="ECO:0000313" key="2">
    <source>
        <dbReference type="EMBL" id="EXB55598.1"/>
    </source>
</evidence>
<dbReference type="AlphaFoldDB" id="A0A9P3CRR3"/>
<dbReference type="EMBL" id="JEWR01000125">
    <property type="protein sequence ID" value="EXB55598.1"/>
    <property type="molecule type" value="Genomic_DNA"/>
</dbReference>
<dbReference type="EMBL" id="JEWR01000082">
    <property type="protein sequence ID" value="EXB57645.1"/>
    <property type="molecule type" value="Genomic_DNA"/>
</dbReference>
<dbReference type="Proteomes" id="UP000020865">
    <property type="component" value="Unassembled WGS sequence"/>
</dbReference>
<dbReference type="PANTHER" id="PTHR45527:SF1">
    <property type="entry name" value="FATTY ACID SYNTHASE"/>
    <property type="match status" value="1"/>
</dbReference>
<feature type="non-terminal residue" evidence="3">
    <location>
        <position position="219"/>
    </location>
</feature>
<sequence>MNQFVTNTKNVIRGKYHPEFLQNEVLADIFAHTAQTLPDKTALIEADKTLSYGELYQQALIMAQHLALKGVKPGHIVGLWLPRGIELLKAQLAICLSGAAWLPFDMDTPADRIAVCLEDAEAVGMITTDEWYEHLAEVPQTKWTNTELQKPLSESVSLAKTTPDQPAYIIYTSGSTGKPKGIVITQKNICHFLRSENSILGIQEQDKVYQGFSVAFDMS</sequence>
<dbReference type="PROSITE" id="PS00455">
    <property type="entry name" value="AMP_BINDING"/>
    <property type="match status" value="1"/>
</dbReference>
<evidence type="ECO:0000313" key="3">
    <source>
        <dbReference type="EMBL" id="EXB57645.1"/>
    </source>
</evidence>
<reference evidence="3 4" key="1">
    <citation type="submission" date="2014-02" db="EMBL/GenBank/DDBJ databases">
        <title>Comparative genomics and transcriptomics to identify genetic mechanisms underlying the emergence of carbapenem resistant Acinetobacter baumannii (CRAb).</title>
        <authorList>
            <person name="Harris A.D."/>
            <person name="Johnson K.J."/>
            <person name="George J."/>
            <person name="Shefchek K."/>
            <person name="Daugherty S.C."/>
            <person name="Parankush S."/>
            <person name="Sadzewicz L."/>
            <person name="Tallon L."/>
            <person name="Sengamalay N."/>
            <person name="Hazen T.H."/>
            <person name="Rasko D.A."/>
        </authorList>
    </citation>
    <scope>NUCLEOTIDE SEQUENCE [LARGE SCALE GENOMIC DNA]</scope>
    <source>
        <strain evidence="3 4">1462234</strain>
    </source>
</reference>
<gene>
    <name evidence="3" type="ORF">J545_3531</name>
    <name evidence="2" type="ORF">J545_3833</name>
</gene>
<dbReference type="RefSeq" id="WP_031998989.1">
    <property type="nucleotide sequence ID" value="NZ_JEWR01000082.1"/>
</dbReference>
<dbReference type="InterPro" id="IPR020459">
    <property type="entry name" value="AMP-binding"/>
</dbReference>
<dbReference type="SUPFAM" id="SSF56801">
    <property type="entry name" value="Acetyl-CoA synthetase-like"/>
    <property type="match status" value="1"/>
</dbReference>
<name>A0A9P3CRR3_ACIBA</name>
<dbReference type="Pfam" id="PF00501">
    <property type="entry name" value="AMP-binding"/>
    <property type="match status" value="1"/>
</dbReference>
<dbReference type="GO" id="GO:0044550">
    <property type="term" value="P:secondary metabolite biosynthetic process"/>
    <property type="evidence" value="ECO:0007669"/>
    <property type="project" value="TreeGrafter"/>
</dbReference>
<organism evidence="3 4">
    <name type="scientific">Acinetobacter baumannii 1462234</name>
    <dbReference type="NCBI Taxonomy" id="1310646"/>
    <lineage>
        <taxon>Bacteria</taxon>
        <taxon>Pseudomonadati</taxon>
        <taxon>Pseudomonadota</taxon>
        <taxon>Gammaproteobacteria</taxon>
        <taxon>Moraxellales</taxon>
        <taxon>Moraxellaceae</taxon>
        <taxon>Acinetobacter</taxon>
        <taxon>Acinetobacter calcoaceticus/baumannii complex</taxon>
    </lineage>
</organism>
<protein>
    <submittedName>
        <fullName evidence="3">AMP-binding enzyme family protein</fullName>
    </submittedName>
</protein>
<evidence type="ECO:0000259" key="1">
    <source>
        <dbReference type="Pfam" id="PF00501"/>
    </source>
</evidence>
<proteinExistence type="predicted"/>
<dbReference type="PRINTS" id="PR00154">
    <property type="entry name" value="AMPBINDING"/>
</dbReference>
<feature type="domain" description="AMP-dependent synthetase/ligase" evidence="1">
    <location>
        <begin position="30"/>
        <end position="219"/>
    </location>
</feature>
<dbReference type="Gene3D" id="3.40.50.12780">
    <property type="entry name" value="N-terminal domain of ligase-like"/>
    <property type="match status" value="1"/>
</dbReference>
<comment type="caution">
    <text evidence="3">The sequence shown here is derived from an EMBL/GenBank/DDBJ whole genome shotgun (WGS) entry which is preliminary data.</text>
</comment>
<evidence type="ECO:0000313" key="4">
    <source>
        <dbReference type="Proteomes" id="UP000020865"/>
    </source>
</evidence>
<dbReference type="PANTHER" id="PTHR45527">
    <property type="entry name" value="NONRIBOSOMAL PEPTIDE SYNTHETASE"/>
    <property type="match status" value="1"/>
</dbReference>